<comment type="caution">
    <text evidence="4">The sequence shown here is derived from an EMBL/GenBank/DDBJ whole genome shotgun (WGS) entry which is preliminary data.</text>
</comment>
<dbReference type="CDD" id="cd04301">
    <property type="entry name" value="NAT_SF"/>
    <property type="match status" value="1"/>
</dbReference>
<protein>
    <submittedName>
        <fullName evidence="4">GNAT family N-acetyltransferase</fullName>
    </submittedName>
</protein>
<dbReference type="PROSITE" id="PS51186">
    <property type="entry name" value="GNAT"/>
    <property type="match status" value="1"/>
</dbReference>
<dbReference type="PANTHER" id="PTHR43877:SF1">
    <property type="entry name" value="ACETYLTRANSFERASE"/>
    <property type="match status" value="1"/>
</dbReference>
<evidence type="ECO:0000259" key="3">
    <source>
        <dbReference type="PROSITE" id="PS51186"/>
    </source>
</evidence>
<dbReference type="InterPro" id="IPR000182">
    <property type="entry name" value="GNAT_dom"/>
</dbReference>
<dbReference type="SUPFAM" id="SSF55729">
    <property type="entry name" value="Acyl-CoA N-acyltransferases (Nat)"/>
    <property type="match status" value="1"/>
</dbReference>
<evidence type="ECO:0000313" key="5">
    <source>
        <dbReference type="Proteomes" id="UP000449906"/>
    </source>
</evidence>
<feature type="domain" description="N-acetyltransferase" evidence="3">
    <location>
        <begin position="7"/>
        <end position="163"/>
    </location>
</feature>
<dbReference type="Proteomes" id="UP000449906">
    <property type="component" value="Unassembled WGS sequence"/>
</dbReference>
<evidence type="ECO:0000256" key="2">
    <source>
        <dbReference type="ARBA" id="ARBA00023315"/>
    </source>
</evidence>
<evidence type="ECO:0000313" key="4">
    <source>
        <dbReference type="EMBL" id="KAB2812299.1"/>
    </source>
</evidence>
<dbReference type="InterPro" id="IPR016181">
    <property type="entry name" value="Acyl_CoA_acyltransferase"/>
</dbReference>
<evidence type="ECO:0000256" key="1">
    <source>
        <dbReference type="ARBA" id="ARBA00022679"/>
    </source>
</evidence>
<accession>A0A7J5E253</accession>
<keyword evidence="2" id="KW-0012">Acyltransferase</keyword>
<dbReference type="Gene3D" id="3.40.630.30">
    <property type="match status" value="1"/>
</dbReference>
<organism evidence="4 5">
    <name type="scientific">Nocardioides simplex</name>
    <name type="common">Arthrobacter simplex</name>
    <dbReference type="NCBI Taxonomy" id="2045"/>
    <lineage>
        <taxon>Bacteria</taxon>
        <taxon>Bacillati</taxon>
        <taxon>Actinomycetota</taxon>
        <taxon>Actinomycetes</taxon>
        <taxon>Propionibacteriales</taxon>
        <taxon>Nocardioidaceae</taxon>
        <taxon>Pimelobacter</taxon>
    </lineage>
</organism>
<gene>
    <name evidence="4" type="ORF">F9L07_10950</name>
</gene>
<dbReference type="EMBL" id="WBVM01000001">
    <property type="protein sequence ID" value="KAB2812299.1"/>
    <property type="molecule type" value="Genomic_DNA"/>
</dbReference>
<proteinExistence type="predicted"/>
<dbReference type="InterPro" id="IPR050832">
    <property type="entry name" value="Bact_Acetyltransf"/>
</dbReference>
<dbReference type="Pfam" id="PF00583">
    <property type="entry name" value="Acetyltransf_1"/>
    <property type="match status" value="1"/>
</dbReference>
<dbReference type="RefSeq" id="WP_151579682.1">
    <property type="nucleotide sequence ID" value="NZ_WBVM01000001.1"/>
</dbReference>
<sequence length="163" mass="17985">MTTPAEVVLRPLLASDAERMAHLHVAVWEEAYEGLVPAEILAARRAGVAERVDRWRTTAATSPAATTVAEHDGELVGFVSVGPGRDADLDLDAELWALYVRAAWWGRGLGHRMLTEALAARPAYLWVLDGNDRAAGFYRRQGFVPDGAVRVEPEGRELRMVRR</sequence>
<name>A0A7J5E253_NOCSI</name>
<dbReference type="AlphaFoldDB" id="A0A7J5E253"/>
<reference evidence="4 5" key="1">
    <citation type="submission" date="2019-09" db="EMBL/GenBank/DDBJ databases">
        <title>Pimelobacter sp. isolated from Paulinella.</title>
        <authorList>
            <person name="Jeong S.E."/>
        </authorList>
    </citation>
    <scope>NUCLEOTIDE SEQUENCE [LARGE SCALE GENOMIC DNA]</scope>
    <source>
        <strain evidence="4 5">Pch-N</strain>
    </source>
</reference>
<dbReference type="PANTHER" id="PTHR43877">
    <property type="entry name" value="AMINOALKYLPHOSPHONATE N-ACETYLTRANSFERASE-RELATED-RELATED"/>
    <property type="match status" value="1"/>
</dbReference>
<dbReference type="GO" id="GO:0016747">
    <property type="term" value="F:acyltransferase activity, transferring groups other than amino-acyl groups"/>
    <property type="evidence" value="ECO:0007669"/>
    <property type="project" value="InterPro"/>
</dbReference>
<keyword evidence="1 4" id="KW-0808">Transferase</keyword>